<name>A0A8H7D8L8_9AGAR</name>
<accession>A0A8H7D8L8</accession>
<protein>
    <submittedName>
        <fullName evidence="2">Uncharacterized protein</fullName>
    </submittedName>
</protein>
<dbReference type="AlphaFoldDB" id="A0A8H7D8L8"/>
<proteinExistence type="predicted"/>
<evidence type="ECO:0000256" key="1">
    <source>
        <dbReference type="SAM" id="MobiDB-lite"/>
    </source>
</evidence>
<sequence length="87" mass="9503">MAGGFLPASSSSSHLGDASRRSGTPRVVGPSWTHLPVLTIGLVGVVVVCDEGRALWFEMRFFDCDERRCEVARPKVARATSTNERVR</sequence>
<feature type="region of interest" description="Disordered" evidence="1">
    <location>
        <begin position="1"/>
        <end position="29"/>
    </location>
</feature>
<evidence type="ECO:0000313" key="2">
    <source>
        <dbReference type="EMBL" id="KAF7366294.1"/>
    </source>
</evidence>
<keyword evidence="3" id="KW-1185">Reference proteome</keyword>
<dbReference type="Proteomes" id="UP000623467">
    <property type="component" value="Unassembled WGS sequence"/>
</dbReference>
<reference evidence="2" key="1">
    <citation type="submission" date="2020-05" db="EMBL/GenBank/DDBJ databases">
        <title>Mycena genomes resolve the evolution of fungal bioluminescence.</title>
        <authorList>
            <person name="Tsai I.J."/>
        </authorList>
    </citation>
    <scope>NUCLEOTIDE SEQUENCE</scope>
    <source>
        <strain evidence="2">160909Yilan</strain>
    </source>
</reference>
<dbReference type="EMBL" id="JACAZH010000006">
    <property type="protein sequence ID" value="KAF7366294.1"/>
    <property type="molecule type" value="Genomic_DNA"/>
</dbReference>
<organism evidence="2 3">
    <name type="scientific">Mycena sanguinolenta</name>
    <dbReference type="NCBI Taxonomy" id="230812"/>
    <lineage>
        <taxon>Eukaryota</taxon>
        <taxon>Fungi</taxon>
        <taxon>Dikarya</taxon>
        <taxon>Basidiomycota</taxon>
        <taxon>Agaricomycotina</taxon>
        <taxon>Agaricomycetes</taxon>
        <taxon>Agaricomycetidae</taxon>
        <taxon>Agaricales</taxon>
        <taxon>Marasmiineae</taxon>
        <taxon>Mycenaceae</taxon>
        <taxon>Mycena</taxon>
    </lineage>
</organism>
<gene>
    <name evidence="2" type="ORF">MSAN_00885600</name>
</gene>
<evidence type="ECO:0000313" key="3">
    <source>
        <dbReference type="Proteomes" id="UP000623467"/>
    </source>
</evidence>
<comment type="caution">
    <text evidence="2">The sequence shown here is derived from an EMBL/GenBank/DDBJ whole genome shotgun (WGS) entry which is preliminary data.</text>
</comment>